<evidence type="ECO:0000313" key="3">
    <source>
        <dbReference type="Proteomes" id="UP000002029"/>
    </source>
</evidence>
<organism evidence="2 3">
    <name type="scientific">Streptosporangium roseum (strain ATCC 12428 / DSM 43021 / JCM 3005 / KCTC 9067 / NCIMB 10171 / NRRL 2505 / NI 9100)</name>
    <dbReference type="NCBI Taxonomy" id="479432"/>
    <lineage>
        <taxon>Bacteria</taxon>
        <taxon>Bacillati</taxon>
        <taxon>Actinomycetota</taxon>
        <taxon>Actinomycetes</taxon>
        <taxon>Streptosporangiales</taxon>
        <taxon>Streptosporangiaceae</taxon>
        <taxon>Streptosporangium</taxon>
    </lineage>
</organism>
<keyword evidence="1" id="KW-0812">Transmembrane</keyword>
<dbReference type="NCBIfam" id="NF038403">
    <property type="entry name" value="perm_prefix_1"/>
    <property type="match status" value="1"/>
</dbReference>
<keyword evidence="1" id="KW-0472">Membrane</keyword>
<dbReference type="HOGENOM" id="CLU_101739_0_0_11"/>
<keyword evidence="1" id="KW-1133">Transmembrane helix</keyword>
<feature type="transmembrane region" description="Helical" evidence="1">
    <location>
        <begin position="171"/>
        <end position="195"/>
    </location>
</feature>
<dbReference type="Proteomes" id="UP000002029">
    <property type="component" value="Chromosome"/>
</dbReference>
<dbReference type="eggNOG" id="ENOG5032YFK">
    <property type="taxonomic scope" value="Bacteria"/>
</dbReference>
<proteinExistence type="predicted"/>
<name>D2BDD2_STRRD</name>
<dbReference type="KEGG" id="sro:Sros_3282"/>
<evidence type="ECO:0000256" key="1">
    <source>
        <dbReference type="SAM" id="Phobius"/>
    </source>
</evidence>
<keyword evidence="3" id="KW-1185">Reference proteome</keyword>
<dbReference type="EMBL" id="CP001814">
    <property type="protein sequence ID" value="ACZ86221.1"/>
    <property type="molecule type" value="Genomic_DNA"/>
</dbReference>
<feature type="transmembrane region" description="Helical" evidence="1">
    <location>
        <begin position="207"/>
        <end position="229"/>
    </location>
</feature>
<dbReference type="Pfam" id="PF22564">
    <property type="entry name" value="HAAS"/>
    <property type="match status" value="1"/>
</dbReference>
<evidence type="ECO:0000313" key="2">
    <source>
        <dbReference type="EMBL" id="ACZ86221.1"/>
    </source>
</evidence>
<accession>D2BDD2</accession>
<gene>
    <name evidence="2" type="ordered locus">Sros_3282</name>
</gene>
<reference evidence="2 3" key="1">
    <citation type="journal article" date="2010" name="Stand. Genomic Sci.">
        <title>Complete genome sequence of Streptosporangium roseum type strain (NI 9100).</title>
        <authorList>
            <person name="Nolan M."/>
            <person name="Sikorski J."/>
            <person name="Jando M."/>
            <person name="Lucas S."/>
            <person name="Lapidus A."/>
            <person name="Glavina Del Rio T."/>
            <person name="Chen F."/>
            <person name="Tice H."/>
            <person name="Pitluck S."/>
            <person name="Cheng J.F."/>
            <person name="Chertkov O."/>
            <person name="Sims D."/>
            <person name="Meincke L."/>
            <person name="Brettin T."/>
            <person name="Han C."/>
            <person name="Detter J.C."/>
            <person name="Bruce D."/>
            <person name="Goodwin L."/>
            <person name="Land M."/>
            <person name="Hauser L."/>
            <person name="Chang Y.J."/>
            <person name="Jeffries C.D."/>
            <person name="Ivanova N."/>
            <person name="Mavromatis K."/>
            <person name="Mikhailova N."/>
            <person name="Chen A."/>
            <person name="Palaniappan K."/>
            <person name="Chain P."/>
            <person name="Rohde M."/>
            <person name="Goker M."/>
            <person name="Bristow J."/>
            <person name="Eisen J.A."/>
            <person name="Markowitz V."/>
            <person name="Hugenholtz P."/>
            <person name="Kyrpides N.C."/>
            <person name="Klenk H.P."/>
        </authorList>
    </citation>
    <scope>NUCLEOTIDE SEQUENCE [LARGE SCALE GENOMIC DNA]</scope>
    <source>
        <strain evidence="3">ATCC 12428 / DSM 43021 / JCM 3005 / NI 9100</strain>
    </source>
</reference>
<dbReference type="InterPro" id="IPR047928">
    <property type="entry name" value="Perm_prefix_1"/>
</dbReference>
<sequence length="242" mass="26087">MGASALKGDHTAGENMASTGVIDDYVTRLSRTLKGPRGPKLDMVTEARDSLLDTAEALEGDGLDRAEAERVAVEEFGSISEIAPGYQEELSISAGRRLAALLFLSMPLTTLMWSVIWRIFPTDVADYAARPGWFVPVARGLDILQMLTGVLGALALVALGRGLRRIRRPRLVTRSLAVFVWLMLPVTLALGAALTHGSHGPTGFSDYPPGIGVGLVSYTFMLLQLYCAARCMSVTRRRPVTA</sequence>
<feature type="transmembrane region" description="Helical" evidence="1">
    <location>
        <begin position="140"/>
        <end position="159"/>
    </location>
</feature>
<dbReference type="AlphaFoldDB" id="D2BDD2"/>
<protein>
    <submittedName>
        <fullName evidence="2">Uncharacterized protein</fullName>
    </submittedName>
</protein>
<feature type="transmembrane region" description="Helical" evidence="1">
    <location>
        <begin position="98"/>
        <end position="120"/>
    </location>
</feature>